<evidence type="ECO:0000256" key="7">
    <source>
        <dbReference type="SAM" id="MobiDB-lite"/>
    </source>
</evidence>
<feature type="compositionally biased region" description="Low complexity" evidence="7">
    <location>
        <begin position="19"/>
        <end position="35"/>
    </location>
</feature>
<keyword evidence="9" id="KW-1185">Reference proteome</keyword>
<dbReference type="Pfam" id="PF13365">
    <property type="entry name" value="Trypsin_2"/>
    <property type="match status" value="1"/>
</dbReference>
<accession>A0A4Z0NJ94</accession>
<protein>
    <recommendedName>
        <fullName evidence="6">Serine protease</fullName>
        <ecNumber evidence="6">3.4.21.-</ecNumber>
    </recommendedName>
</protein>
<dbReference type="SUPFAM" id="SSF50494">
    <property type="entry name" value="Trypsin-like serine proteases"/>
    <property type="match status" value="1"/>
</dbReference>
<evidence type="ECO:0000256" key="1">
    <source>
        <dbReference type="ARBA" id="ARBA00008764"/>
    </source>
</evidence>
<evidence type="ECO:0000256" key="4">
    <source>
        <dbReference type="ARBA" id="ARBA00022801"/>
    </source>
</evidence>
<dbReference type="GO" id="GO:0008236">
    <property type="term" value="F:serine-type peptidase activity"/>
    <property type="evidence" value="ECO:0007669"/>
    <property type="project" value="UniProtKB-KW"/>
</dbReference>
<proteinExistence type="inferred from homology"/>
<dbReference type="PRINTS" id="PR00839">
    <property type="entry name" value="V8PROTEASE"/>
</dbReference>
<dbReference type="OrthoDB" id="8448378at2"/>
<evidence type="ECO:0000256" key="2">
    <source>
        <dbReference type="ARBA" id="ARBA00022670"/>
    </source>
</evidence>
<dbReference type="GO" id="GO:0006508">
    <property type="term" value="P:proteolysis"/>
    <property type="evidence" value="ECO:0007669"/>
    <property type="project" value="UniProtKB-KW"/>
</dbReference>
<keyword evidence="2 6" id="KW-0645">Protease</keyword>
<feature type="region of interest" description="Disordered" evidence="7">
    <location>
        <begin position="66"/>
        <end position="151"/>
    </location>
</feature>
<comment type="caution">
    <text evidence="8">The sequence shown here is derived from an EMBL/GenBank/DDBJ whole genome shotgun (WGS) entry which is preliminary data.</text>
</comment>
<reference evidence="8 9" key="1">
    <citation type="submission" date="2019-04" db="EMBL/GenBank/DDBJ databases">
        <authorList>
            <person name="Feng G."/>
            <person name="Zhu H."/>
        </authorList>
    </citation>
    <scope>NUCLEOTIDE SEQUENCE [LARGE SCALE GENOMIC DNA]</scope>
    <source>
        <strain evidence="8 9">6HR-1</strain>
    </source>
</reference>
<evidence type="ECO:0000256" key="3">
    <source>
        <dbReference type="ARBA" id="ARBA00022729"/>
    </source>
</evidence>
<dbReference type="AlphaFoldDB" id="A0A4Z0NJ94"/>
<evidence type="ECO:0000256" key="5">
    <source>
        <dbReference type="ARBA" id="ARBA00022825"/>
    </source>
</evidence>
<comment type="similarity">
    <text evidence="1 6">Belongs to the peptidase S1B family.</text>
</comment>
<gene>
    <name evidence="8" type="ORF">EU555_25280</name>
</gene>
<dbReference type="Gene3D" id="2.40.10.10">
    <property type="entry name" value="Trypsin-like serine proteases"/>
    <property type="match status" value="2"/>
</dbReference>
<feature type="compositionally biased region" description="Pro residues" evidence="7">
    <location>
        <begin position="1"/>
        <end position="18"/>
    </location>
</feature>
<dbReference type="InterPro" id="IPR008256">
    <property type="entry name" value="Peptidase_S1B"/>
</dbReference>
<name>A0A4Z0NJ94_9HYPH</name>
<organism evidence="8 9">
    <name type="scientific">Methylobacterium nonmethylotrophicum</name>
    <dbReference type="NCBI Taxonomy" id="1141884"/>
    <lineage>
        <taxon>Bacteria</taxon>
        <taxon>Pseudomonadati</taxon>
        <taxon>Pseudomonadota</taxon>
        <taxon>Alphaproteobacteria</taxon>
        <taxon>Hyphomicrobiales</taxon>
        <taxon>Methylobacteriaceae</taxon>
        <taxon>Methylobacterium</taxon>
    </lineage>
</organism>
<keyword evidence="4 6" id="KW-0378">Hydrolase</keyword>
<evidence type="ECO:0000313" key="9">
    <source>
        <dbReference type="Proteomes" id="UP000297535"/>
    </source>
</evidence>
<keyword evidence="3" id="KW-0732">Signal</keyword>
<evidence type="ECO:0000256" key="6">
    <source>
        <dbReference type="RuleBase" id="RU004296"/>
    </source>
</evidence>
<dbReference type="Proteomes" id="UP000297535">
    <property type="component" value="Unassembled WGS sequence"/>
</dbReference>
<dbReference type="EMBL" id="SRLB01000022">
    <property type="protein sequence ID" value="TGD96073.1"/>
    <property type="molecule type" value="Genomic_DNA"/>
</dbReference>
<keyword evidence="5 6" id="KW-0720">Serine protease</keyword>
<evidence type="ECO:0000313" key="8">
    <source>
        <dbReference type="EMBL" id="TGD96073.1"/>
    </source>
</evidence>
<dbReference type="EC" id="3.4.21.-" evidence="6"/>
<dbReference type="InterPro" id="IPR009003">
    <property type="entry name" value="Peptidase_S1_PA"/>
</dbReference>
<sequence>MAAPPAGPGRPWTAPAPGPRSGRASAPAPARAAARVRTIRSRRMACLPGSRHSARAQCRTGILVPASEPRQPWQSAHHAGRGAAGRPGGTFRRSDAVPAHPGPSASKCPPRDEREVADPADSMISVVRRPRSTPEDGSMSEDDEAPQSTDLARDRLALERERLKFERQKLSIEVLQKRRDSIQAKRKPFGSALANPLTLAIAGGFISLMTTIISGYYNAAENRRAEAQKADLARISSQDTLQADLIKKFTEGPRPVVRENLKFLLEVGLLPTYANQVRSYLERNPEAAPQANYSGIQGEDDAIALGQLAKADPLVSASRSVGLLSFGSMSVCTAFLVAADRAITAGHCIIPQDGTAQLVVNGRTLAVQSARKIFDNRAEGDYAVLALGGNTEGLVGLSLASQAPAVGDRLKLLMYRGGVDVPLAVQSPRCHVVSVVPPLLSHGCDTGPGTAGAPILSEDGRFVVGIHAGRNQDGTGFGTLASVVLLNRASP</sequence>
<feature type="region of interest" description="Disordered" evidence="7">
    <location>
        <begin position="1"/>
        <end position="36"/>
    </location>
</feature>
<dbReference type="InterPro" id="IPR043504">
    <property type="entry name" value="Peptidase_S1_PA_chymotrypsin"/>
</dbReference>